<reference evidence="9" key="1">
    <citation type="submission" date="2016-04" db="EMBL/GenBank/DDBJ databases">
        <authorList>
            <person name="Evans L.H."/>
            <person name="Alamgir A."/>
            <person name="Owens N."/>
            <person name="Weber N.D."/>
            <person name="Virtaneva K."/>
            <person name="Barbian K."/>
            <person name="Babar A."/>
            <person name="Rosenke K."/>
        </authorList>
    </citation>
    <scope>NUCLEOTIDE SEQUENCE [LARGE SCALE GENOMIC DNA]</scope>
    <source>
        <strain evidence="9">CBS 101.48</strain>
    </source>
</reference>
<accession>A0A163KNI7</accession>
<dbReference type="EMBL" id="LT554895">
    <property type="protein sequence ID" value="SAM08535.1"/>
    <property type="molecule type" value="Genomic_DNA"/>
</dbReference>
<proteinExistence type="inferred from homology"/>
<sequence>MIRFDSTGAGQPLLKSQGIRGNYAYNPQQQDMGEEDRQSRRSSLIARRRDSANTLLLDDEDAGHPLLHTTTTTAAMDAQYEASLVISNLVGQEDYPSIGLVLSHIPTVETSLAAFGLDRQPSTALKSFRVQSYLLMVLFFALGYSMISQFLFLIYKNDLGMNPSLMGLTGPLGGCAEVMTFWMSKKLFDRYSVTTLTTLAHLLFVFRNMVFMALKHGDLVSIITALGLQVINGFCYAIIWSTAVAQVDTFFPEDQRAMAQGILAAVFSGFGYGLGCVISGVIYDQYGCTCLLGASAGISLLGLGIFFLGRSNQV</sequence>
<feature type="transmembrane region" description="Helical" evidence="7">
    <location>
        <begin position="133"/>
        <end position="155"/>
    </location>
</feature>
<keyword evidence="4 7" id="KW-1133">Transmembrane helix</keyword>
<evidence type="ECO:0000256" key="2">
    <source>
        <dbReference type="ARBA" id="ARBA00005241"/>
    </source>
</evidence>
<feature type="transmembrane region" description="Helical" evidence="7">
    <location>
        <begin position="262"/>
        <end position="283"/>
    </location>
</feature>
<dbReference type="InterPro" id="IPR036259">
    <property type="entry name" value="MFS_trans_sf"/>
</dbReference>
<organism evidence="9">
    <name type="scientific">Absidia glauca</name>
    <name type="common">Pin mould</name>
    <dbReference type="NCBI Taxonomy" id="4829"/>
    <lineage>
        <taxon>Eukaryota</taxon>
        <taxon>Fungi</taxon>
        <taxon>Fungi incertae sedis</taxon>
        <taxon>Mucoromycota</taxon>
        <taxon>Mucoromycotina</taxon>
        <taxon>Mucoromycetes</taxon>
        <taxon>Mucorales</taxon>
        <taxon>Cunninghamellaceae</taxon>
        <taxon>Absidia</taxon>
    </lineage>
</organism>
<dbReference type="OrthoDB" id="5989317at2759"/>
<keyword evidence="5 7" id="KW-0472">Membrane</keyword>
<evidence type="ECO:0000313" key="9">
    <source>
        <dbReference type="EMBL" id="SAM08535.1"/>
    </source>
</evidence>
<comment type="similarity">
    <text evidence="2">Belongs to the major facilitator superfamily. MFSD6 family.</text>
</comment>
<dbReference type="GO" id="GO:0016020">
    <property type="term" value="C:membrane"/>
    <property type="evidence" value="ECO:0007669"/>
    <property type="project" value="UniProtKB-SubCell"/>
</dbReference>
<feature type="transmembrane region" description="Helical" evidence="7">
    <location>
        <begin position="222"/>
        <end position="242"/>
    </location>
</feature>
<comment type="subcellular location">
    <subcellularLocation>
        <location evidence="1">Membrane</location>
        <topology evidence="1">Multi-pass membrane protein</topology>
    </subcellularLocation>
</comment>
<protein>
    <recommendedName>
        <fullName evidence="8">Major facilitator superfamily associated domain-containing protein</fullName>
    </recommendedName>
</protein>
<name>A0A163KNI7_ABSGL</name>
<evidence type="ECO:0000259" key="8">
    <source>
        <dbReference type="Pfam" id="PF12832"/>
    </source>
</evidence>
<dbReference type="PANTHER" id="PTHR16172:SF41">
    <property type="entry name" value="MAJOR FACILITATOR SUPERFAMILY DOMAIN-CONTAINING PROTEIN 6-LIKE"/>
    <property type="match status" value="1"/>
</dbReference>
<keyword evidence="3 7" id="KW-0812">Transmembrane</keyword>
<keyword evidence="10" id="KW-1185">Reference proteome</keyword>
<dbReference type="Proteomes" id="UP000078561">
    <property type="component" value="Unassembled WGS sequence"/>
</dbReference>
<evidence type="ECO:0000256" key="3">
    <source>
        <dbReference type="ARBA" id="ARBA00022692"/>
    </source>
</evidence>
<evidence type="ECO:0000256" key="1">
    <source>
        <dbReference type="ARBA" id="ARBA00004141"/>
    </source>
</evidence>
<dbReference type="AlphaFoldDB" id="A0A163KNI7"/>
<gene>
    <name evidence="9" type="primary">ABSGL_14198.1 scaffold 14385</name>
</gene>
<feature type="transmembrane region" description="Helical" evidence="7">
    <location>
        <begin position="191"/>
        <end position="210"/>
    </location>
</feature>
<dbReference type="SUPFAM" id="SSF103473">
    <property type="entry name" value="MFS general substrate transporter"/>
    <property type="match status" value="1"/>
</dbReference>
<feature type="region of interest" description="Disordered" evidence="6">
    <location>
        <begin position="1"/>
        <end position="42"/>
    </location>
</feature>
<dbReference type="Gene3D" id="1.20.1250.20">
    <property type="entry name" value="MFS general substrate transporter like domains"/>
    <property type="match status" value="1"/>
</dbReference>
<dbReference type="InterPro" id="IPR024989">
    <property type="entry name" value="MFS_assoc_dom"/>
</dbReference>
<evidence type="ECO:0000256" key="4">
    <source>
        <dbReference type="ARBA" id="ARBA00022989"/>
    </source>
</evidence>
<dbReference type="InterPro" id="IPR051717">
    <property type="entry name" value="MFS_MFSD6"/>
</dbReference>
<evidence type="ECO:0000256" key="6">
    <source>
        <dbReference type="SAM" id="MobiDB-lite"/>
    </source>
</evidence>
<dbReference type="InParanoid" id="A0A163KNI7"/>
<feature type="transmembrane region" description="Helical" evidence="7">
    <location>
        <begin position="290"/>
        <end position="309"/>
    </location>
</feature>
<evidence type="ECO:0000256" key="5">
    <source>
        <dbReference type="ARBA" id="ARBA00023136"/>
    </source>
</evidence>
<feature type="domain" description="Major facilitator superfamily associated" evidence="8">
    <location>
        <begin position="120"/>
        <end position="287"/>
    </location>
</feature>
<dbReference type="Pfam" id="PF12832">
    <property type="entry name" value="MFS_1_like"/>
    <property type="match status" value="1"/>
</dbReference>
<evidence type="ECO:0000256" key="7">
    <source>
        <dbReference type="SAM" id="Phobius"/>
    </source>
</evidence>
<dbReference type="PANTHER" id="PTHR16172">
    <property type="entry name" value="MAJOR FACILITATOR SUPERFAMILY DOMAIN-CONTAINING PROTEIN 6-LIKE"/>
    <property type="match status" value="1"/>
</dbReference>
<evidence type="ECO:0000313" key="10">
    <source>
        <dbReference type="Proteomes" id="UP000078561"/>
    </source>
</evidence>